<reference evidence="1 2" key="1">
    <citation type="submission" date="2018-06" db="EMBL/GenBank/DDBJ databases">
        <title>Genomic Encyclopedia of Type Strains, Phase IV (KMG-IV): sequencing the most valuable type-strain genomes for metagenomic binning, comparative biology and taxonomic classification.</title>
        <authorList>
            <person name="Goeker M."/>
        </authorList>
    </citation>
    <scope>NUCLEOTIDE SEQUENCE [LARGE SCALE GENOMIC DNA]</scope>
    <source>
        <strain evidence="1 2">DSM 25532</strain>
    </source>
</reference>
<accession>A0A366HIZ0</accession>
<keyword evidence="2" id="KW-1185">Reference proteome</keyword>
<name>A0A366HIZ0_9BACT</name>
<protein>
    <recommendedName>
        <fullName evidence="3">Polymerase/histidinol phosphatase N-terminal domain-containing protein</fullName>
    </recommendedName>
</protein>
<dbReference type="SUPFAM" id="SSF89550">
    <property type="entry name" value="PHP domain-like"/>
    <property type="match status" value="1"/>
</dbReference>
<sequence>MAAAWFFAAESSHEMRILESKTLHLGRAGQYEWEIYKGLPVEAESLKWHFDSKPNETEYTLLLRQKDVKLAWPVLLNGKKLGTLTTAEPAQDAVFALAPGVLKEGENVLEITPPPNLDDIEVGPVRIIPQPVSEAIGGGVLRVAVTDAATGKELPCRLTITRADGTLAALRAQPANETAARTGVVYTQHGKADLTLPPGEYVLYASRGFEWGVAEAKLSVKAGGNPPVNLQLAREVPTDGWVAADSHIHTFTYARHGDATIEERMLTIAGEGIELAIATDHNHHVDYAPVASRMGISDRFTTAVGNEVTTKHGHFNAFPIAPGAPVVDHTKDDWSVLIPAMRATPGVKVITLNHPRDLHSGFVPLGGLQFSSETGKHRQAEALRNVDAMEVITSAAMQSDIHLLYRDWFALLNRGHRISAVGSSDSHDVSRFILGQGRTYVAVPDADPSRVDLEKVWQSYQQGRLLVSMGLLAQVRVDEKFTVGDLATGLGETVKVTAKVYGPSWAKADHVALYANGILFREQKITDDGKPGEKASVTWDIPRPKHDVHLVVIATGPGVTAPYWEIPRPYQPNSKTFNPRVIGSTNPVWLDADSDGKFQSAFSYAESLVKQHGTDAAKLKEALRGYDQSVITQVASLPTATVNP</sequence>
<dbReference type="AlphaFoldDB" id="A0A366HIZ0"/>
<evidence type="ECO:0000313" key="1">
    <source>
        <dbReference type="EMBL" id="RBP42681.1"/>
    </source>
</evidence>
<dbReference type="InterPro" id="IPR016195">
    <property type="entry name" value="Pol/histidinol_Pase-like"/>
</dbReference>
<evidence type="ECO:0000313" key="2">
    <source>
        <dbReference type="Proteomes" id="UP000253426"/>
    </source>
</evidence>
<evidence type="ECO:0008006" key="3">
    <source>
        <dbReference type="Google" id="ProtNLM"/>
    </source>
</evidence>
<dbReference type="Gene3D" id="3.20.20.140">
    <property type="entry name" value="Metal-dependent hydrolases"/>
    <property type="match status" value="1"/>
</dbReference>
<gene>
    <name evidence="1" type="ORF">DES53_106390</name>
</gene>
<dbReference type="NCBIfam" id="NF038032">
    <property type="entry name" value="CehA_McbA_metalo"/>
    <property type="match status" value="1"/>
</dbReference>
<proteinExistence type="predicted"/>
<organism evidence="1 2">
    <name type="scientific">Roseimicrobium gellanilyticum</name>
    <dbReference type="NCBI Taxonomy" id="748857"/>
    <lineage>
        <taxon>Bacteria</taxon>
        <taxon>Pseudomonadati</taxon>
        <taxon>Verrucomicrobiota</taxon>
        <taxon>Verrucomicrobiia</taxon>
        <taxon>Verrucomicrobiales</taxon>
        <taxon>Verrucomicrobiaceae</taxon>
        <taxon>Roseimicrobium</taxon>
    </lineage>
</organism>
<dbReference type="Proteomes" id="UP000253426">
    <property type="component" value="Unassembled WGS sequence"/>
</dbReference>
<comment type="caution">
    <text evidence="1">The sequence shown here is derived from an EMBL/GenBank/DDBJ whole genome shotgun (WGS) entry which is preliminary data.</text>
</comment>
<dbReference type="EMBL" id="QNRR01000006">
    <property type="protein sequence ID" value="RBP42681.1"/>
    <property type="molecule type" value="Genomic_DNA"/>
</dbReference>